<dbReference type="GO" id="GO:0016787">
    <property type="term" value="F:hydrolase activity"/>
    <property type="evidence" value="ECO:0007669"/>
    <property type="project" value="UniProtKB-KW"/>
</dbReference>
<feature type="domain" description="AB hydrolase-1" evidence="2">
    <location>
        <begin position="269"/>
        <end position="410"/>
    </location>
</feature>
<dbReference type="Pfam" id="PF00561">
    <property type="entry name" value="Abhydrolase_1"/>
    <property type="match status" value="1"/>
</dbReference>
<evidence type="ECO:0000256" key="1">
    <source>
        <dbReference type="SAM" id="MobiDB-lite"/>
    </source>
</evidence>
<dbReference type="PANTHER" id="PTHR34846:SF11">
    <property type="entry name" value="4-CARBOXYMUCONOLACTONE DECARBOXYLASE FAMILY PROTEIN (AFU_ORTHOLOGUE AFUA_6G11590)"/>
    <property type="match status" value="1"/>
</dbReference>
<reference evidence="4 5" key="1">
    <citation type="journal article" date="2018" name="Mol. Biol. Evol.">
        <title>Broad Genomic Sampling Reveals a Smut Pathogenic Ancestry of the Fungal Clade Ustilaginomycotina.</title>
        <authorList>
            <person name="Kijpornyongpan T."/>
            <person name="Mondo S.J."/>
            <person name="Barry K."/>
            <person name="Sandor L."/>
            <person name="Lee J."/>
            <person name="Lipzen A."/>
            <person name="Pangilinan J."/>
            <person name="LaButti K."/>
            <person name="Hainaut M."/>
            <person name="Henrissat B."/>
            <person name="Grigoriev I.V."/>
            <person name="Spatafora J.W."/>
            <person name="Aime M.C."/>
        </authorList>
    </citation>
    <scope>NUCLEOTIDE SEQUENCE [LARGE SCALE GENOMIC DNA]</scope>
    <source>
        <strain evidence="4 5">MCA 3645</strain>
    </source>
</reference>
<dbReference type="InterPro" id="IPR029058">
    <property type="entry name" value="AB_hydrolase_fold"/>
</dbReference>
<keyword evidence="5" id="KW-1185">Reference proteome</keyword>
<dbReference type="AlphaFoldDB" id="A0A317XJ16"/>
<evidence type="ECO:0000313" key="5">
    <source>
        <dbReference type="Proteomes" id="UP000246740"/>
    </source>
</evidence>
<evidence type="ECO:0000313" key="4">
    <source>
        <dbReference type="EMBL" id="PWY97857.1"/>
    </source>
</evidence>
<dbReference type="PANTHER" id="PTHR34846">
    <property type="entry name" value="4-CARBOXYMUCONOLACTONE DECARBOXYLASE FAMILY PROTEIN (AFU_ORTHOLOGUE AFUA_6G11590)"/>
    <property type="match status" value="1"/>
</dbReference>
<dbReference type="Proteomes" id="UP000246740">
    <property type="component" value="Unassembled WGS sequence"/>
</dbReference>
<accession>A0A317XJ16</accession>
<dbReference type="GO" id="GO:0051920">
    <property type="term" value="F:peroxiredoxin activity"/>
    <property type="evidence" value="ECO:0007669"/>
    <property type="project" value="InterPro"/>
</dbReference>
<feature type="domain" description="Carboxymuconolactone decarboxylase-like" evidence="3">
    <location>
        <begin position="41"/>
        <end position="114"/>
    </location>
</feature>
<gene>
    <name evidence="4" type="ORF">BCV70DRAFT_202349</name>
</gene>
<protein>
    <submittedName>
        <fullName evidence="4">Alpha/beta-hydrolase</fullName>
    </submittedName>
</protein>
<dbReference type="SUPFAM" id="SSF53474">
    <property type="entry name" value="alpha/beta-Hydrolases"/>
    <property type="match status" value="1"/>
</dbReference>
<dbReference type="InterPro" id="IPR000073">
    <property type="entry name" value="AB_hydrolase_1"/>
</dbReference>
<dbReference type="InParanoid" id="A0A317XJ16"/>
<dbReference type="Pfam" id="PF02627">
    <property type="entry name" value="CMD"/>
    <property type="match status" value="1"/>
</dbReference>
<evidence type="ECO:0000259" key="3">
    <source>
        <dbReference type="Pfam" id="PF02627"/>
    </source>
</evidence>
<dbReference type="InterPro" id="IPR003779">
    <property type="entry name" value="CMD-like"/>
</dbReference>
<proteinExistence type="predicted"/>
<dbReference type="EMBL" id="KZ819201">
    <property type="protein sequence ID" value="PWY97857.1"/>
    <property type="molecule type" value="Genomic_DNA"/>
</dbReference>
<keyword evidence="4" id="KW-0378">Hydrolase</keyword>
<organism evidence="4 5">
    <name type="scientific">Testicularia cyperi</name>
    <dbReference type="NCBI Taxonomy" id="1882483"/>
    <lineage>
        <taxon>Eukaryota</taxon>
        <taxon>Fungi</taxon>
        <taxon>Dikarya</taxon>
        <taxon>Basidiomycota</taxon>
        <taxon>Ustilaginomycotina</taxon>
        <taxon>Ustilaginomycetes</taxon>
        <taxon>Ustilaginales</taxon>
        <taxon>Anthracoideaceae</taxon>
        <taxon>Testicularia</taxon>
    </lineage>
</organism>
<dbReference type="OrthoDB" id="9998495at2759"/>
<dbReference type="PRINTS" id="PR00111">
    <property type="entry name" value="ABHYDROLASE"/>
</dbReference>
<evidence type="ECO:0000259" key="2">
    <source>
        <dbReference type="Pfam" id="PF00561"/>
    </source>
</evidence>
<name>A0A317XJ16_9BASI</name>
<dbReference type="InterPro" id="IPR029032">
    <property type="entry name" value="AhpD-like"/>
</dbReference>
<dbReference type="STRING" id="1882483.A0A317XJ16"/>
<dbReference type="Gene3D" id="1.20.1290.10">
    <property type="entry name" value="AhpD-like"/>
    <property type="match status" value="1"/>
</dbReference>
<dbReference type="Gene3D" id="3.40.50.1820">
    <property type="entry name" value="alpha/beta hydrolase"/>
    <property type="match status" value="1"/>
</dbReference>
<dbReference type="SUPFAM" id="SSF69118">
    <property type="entry name" value="AhpD-like"/>
    <property type="match status" value="1"/>
</dbReference>
<feature type="region of interest" description="Disordered" evidence="1">
    <location>
        <begin position="203"/>
        <end position="225"/>
    </location>
</feature>
<sequence length="517" mass="55178">MPRIPYRYPPAGVDPIADAIRERRGPARGLTPLDGSLLNAPAIANGWNTLLGATRTKNSIPDDVREMMILRVASHNSANFEWIQHEPVAVKAGCTTAQLAAVRDIRTPLSASTVLTPLHKAALALADDMTTRVKVADSTFDAIRSAFRDNVAQLGAGDAAANVDGFQGEDLVNRKVTEATLTVAVYNMVSRFLVAIDVDDRANVPVPTPTPEGEGEGEGEGSSEHVDDAASLHYPVVSGSSTDAGRGLVQLPDGQLLSTRVHFHSMSAPWIVLVNSLMTNLTMWDAVVPALSARFNILCYDQRGHGSSAVPQQPCSIPELADDVAFLLDSLAVRKAYAVIGVSQGGATALSFGLRHPERYERLVACDTQPSTPAANVAAWDERIALARASGMDELASVTVPRWYGPGSQASEACRKRTEQMVRTTQVEGFVAGARALQSYDLIADGVVESYSKNTGAKYLLLAGEADGKLPETLEAFTAKLREAGARAEFASIAKAGHLPMCDNPEAWLQPVLQFLS</sequence>